<protein>
    <submittedName>
        <fullName evidence="1">Uncharacterized protein</fullName>
    </submittedName>
</protein>
<organism evidence="1 2">
    <name type="scientific">Deinococcus antarcticus</name>
    <dbReference type="NCBI Taxonomy" id="1298767"/>
    <lineage>
        <taxon>Bacteria</taxon>
        <taxon>Thermotogati</taxon>
        <taxon>Deinococcota</taxon>
        <taxon>Deinococci</taxon>
        <taxon>Deinococcales</taxon>
        <taxon>Deinococcaceae</taxon>
        <taxon>Deinococcus</taxon>
    </lineage>
</organism>
<dbReference type="EMBL" id="JBHRZF010000154">
    <property type="protein sequence ID" value="MFC3861672.1"/>
    <property type="molecule type" value="Genomic_DNA"/>
</dbReference>
<accession>A0ABV8AB14</accession>
<evidence type="ECO:0000313" key="2">
    <source>
        <dbReference type="Proteomes" id="UP001595748"/>
    </source>
</evidence>
<dbReference type="Proteomes" id="UP001595748">
    <property type="component" value="Unassembled WGS sequence"/>
</dbReference>
<comment type="caution">
    <text evidence="1">The sequence shown here is derived from an EMBL/GenBank/DDBJ whole genome shotgun (WGS) entry which is preliminary data.</text>
</comment>
<evidence type="ECO:0000313" key="1">
    <source>
        <dbReference type="EMBL" id="MFC3861672.1"/>
    </source>
</evidence>
<reference evidence="2" key="1">
    <citation type="journal article" date="2019" name="Int. J. Syst. Evol. Microbiol.">
        <title>The Global Catalogue of Microorganisms (GCM) 10K type strain sequencing project: providing services to taxonomists for standard genome sequencing and annotation.</title>
        <authorList>
            <consortium name="The Broad Institute Genomics Platform"/>
            <consortium name="The Broad Institute Genome Sequencing Center for Infectious Disease"/>
            <person name="Wu L."/>
            <person name="Ma J."/>
        </authorList>
    </citation>
    <scope>NUCLEOTIDE SEQUENCE [LARGE SCALE GENOMIC DNA]</scope>
    <source>
        <strain evidence="2">CCTCC AB 2013263</strain>
    </source>
</reference>
<name>A0ABV8AB14_9DEIO</name>
<keyword evidence="2" id="KW-1185">Reference proteome</keyword>
<gene>
    <name evidence="1" type="ORF">ACFOPQ_12965</name>
</gene>
<sequence length="46" mass="4974">MLHPETLPLARAFETAGLKTWLIGGNAVELLCGGAVRWCCPPARRP</sequence>
<dbReference type="RefSeq" id="WP_380078803.1">
    <property type="nucleotide sequence ID" value="NZ_JBHRZF010000154.1"/>
</dbReference>
<proteinExistence type="predicted"/>